<organism evidence="1 2">
    <name type="scientific">Henosepilachna vigintioctopunctata</name>
    <dbReference type="NCBI Taxonomy" id="420089"/>
    <lineage>
        <taxon>Eukaryota</taxon>
        <taxon>Metazoa</taxon>
        <taxon>Ecdysozoa</taxon>
        <taxon>Arthropoda</taxon>
        <taxon>Hexapoda</taxon>
        <taxon>Insecta</taxon>
        <taxon>Pterygota</taxon>
        <taxon>Neoptera</taxon>
        <taxon>Endopterygota</taxon>
        <taxon>Coleoptera</taxon>
        <taxon>Polyphaga</taxon>
        <taxon>Cucujiformia</taxon>
        <taxon>Coccinelloidea</taxon>
        <taxon>Coccinellidae</taxon>
        <taxon>Epilachninae</taxon>
        <taxon>Epilachnini</taxon>
        <taxon>Henosepilachna</taxon>
    </lineage>
</organism>
<evidence type="ECO:0000313" key="1">
    <source>
        <dbReference type="EMBL" id="KAK9882498.1"/>
    </source>
</evidence>
<protein>
    <recommendedName>
        <fullName evidence="3">Adhesin domain-containing protein</fullName>
    </recommendedName>
</protein>
<name>A0AAW1UPP1_9CUCU</name>
<proteinExistence type="predicted"/>
<comment type="caution">
    <text evidence="1">The sequence shown here is derived from an EMBL/GenBank/DDBJ whole genome shotgun (WGS) entry which is preliminary data.</text>
</comment>
<evidence type="ECO:0008006" key="3">
    <source>
        <dbReference type="Google" id="ProtNLM"/>
    </source>
</evidence>
<sequence length="156" mass="16916">MVIPVVNEKPSTQNELKKYIGNNMRIHLSENTKSLCITGSNSRVKIDKNQGNLKIVGDNCKVNVASGSGKISYVGNNGKFHFGSSEMSDVFEYSGCNISVTTGFKSGDIQEKLVNTKKAVVNFGEKIPGTSIHISNTNNVRISSAGTVFKNFIPKK</sequence>
<dbReference type="Proteomes" id="UP001431783">
    <property type="component" value="Unassembled WGS sequence"/>
</dbReference>
<accession>A0AAW1UPP1</accession>
<dbReference type="EMBL" id="JARQZJ010000077">
    <property type="protein sequence ID" value="KAK9882498.1"/>
    <property type="molecule type" value="Genomic_DNA"/>
</dbReference>
<evidence type="ECO:0000313" key="2">
    <source>
        <dbReference type="Proteomes" id="UP001431783"/>
    </source>
</evidence>
<keyword evidence="2" id="KW-1185">Reference proteome</keyword>
<reference evidence="1 2" key="1">
    <citation type="submission" date="2023-03" db="EMBL/GenBank/DDBJ databases">
        <title>Genome insight into feeding habits of ladybird beetles.</title>
        <authorList>
            <person name="Li H.-S."/>
            <person name="Huang Y.-H."/>
            <person name="Pang H."/>
        </authorList>
    </citation>
    <scope>NUCLEOTIDE SEQUENCE [LARGE SCALE GENOMIC DNA]</scope>
    <source>
        <strain evidence="1">SYSU_2023b</strain>
        <tissue evidence="1">Whole body</tissue>
    </source>
</reference>
<gene>
    <name evidence="1" type="ORF">WA026_021845</name>
</gene>
<dbReference type="AlphaFoldDB" id="A0AAW1UPP1"/>